<dbReference type="PANTHER" id="PTHR32080:SF31">
    <property type="entry name" value="PLASMODESMATA-LOCATED PROTEIN 6"/>
    <property type="match status" value="1"/>
</dbReference>
<keyword evidence="6 15" id="KW-0732">Signal</keyword>
<evidence type="ECO:0000256" key="7">
    <source>
        <dbReference type="ARBA" id="ARBA00022737"/>
    </source>
</evidence>
<keyword evidence="17" id="KW-1185">Reference proteome</keyword>
<evidence type="ECO:0000256" key="1">
    <source>
        <dbReference type="ARBA" id="ARBA00004251"/>
    </source>
</evidence>
<evidence type="ECO:0000256" key="14">
    <source>
        <dbReference type="SAM" id="Phobius"/>
    </source>
</evidence>
<keyword evidence="8" id="KW-0965">Cell junction</keyword>
<evidence type="ECO:0000256" key="11">
    <source>
        <dbReference type="ARBA" id="ARBA00023157"/>
    </source>
</evidence>
<dbReference type="Proteomes" id="UP000827889">
    <property type="component" value="Chromosome 5"/>
</dbReference>
<dbReference type="RefSeq" id="XP_030529158.1">
    <property type="nucleotide sequence ID" value="XM_030673298.1"/>
</dbReference>
<feature type="domain" description="Gnk2-homologous" evidence="16">
    <location>
        <begin position="147"/>
        <end position="249"/>
    </location>
</feature>
<evidence type="ECO:0000256" key="2">
    <source>
        <dbReference type="ARBA" id="ARBA00022448"/>
    </source>
</evidence>
<evidence type="ECO:0000313" key="17">
    <source>
        <dbReference type="Proteomes" id="UP000827889"/>
    </source>
</evidence>
<dbReference type="Gene3D" id="3.30.430.20">
    <property type="entry name" value="Gnk2 domain, C-X8-C-X2-C motif"/>
    <property type="match status" value="2"/>
</dbReference>
<keyword evidence="10 14" id="KW-0472">Membrane</keyword>
<dbReference type="PROSITE" id="PS51473">
    <property type="entry name" value="GNK2"/>
    <property type="match status" value="2"/>
</dbReference>
<dbReference type="FunFam" id="3.30.430.20:FF:000001">
    <property type="entry name" value="cysteine-rich repeat secretory protein 3"/>
    <property type="match status" value="1"/>
</dbReference>
<evidence type="ECO:0000256" key="10">
    <source>
        <dbReference type="ARBA" id="ARBA00023136"/>
    </source>
</evidence>
<dbReference type="OrthoDB" id="1097929at2759"/>
<dbReference type="GO" id="GO:0005886">
    <property type="term" value="C:plasma membrane"/>
    <property type="evidence" value="ECO:0007669"/>
    <property type="project" value="UniProtKB-SubCell"/>
</dbReference>
<reference evidence="18" key="1">
    <citation type="submission" date="2025-08" db="UniProtKB">
        <authorList>
            <consortium name="RefSeq"/>
        </authorList>
    </citation>
    <scope>IDENTIFICATION</scope>
    <source>
        <tissue evidence="18">Leaf</tissue>
    </source>
</reference>
<organism evidence="17 18">
    <name type="scientific">Rhodamnia argentea</name>
    <dbReference type="NCBI Taxonomy" id="178133"/>
    <lineage>
        <taxon>Eukaryota</taxon>
        <taxon>Viridiplantae</taxon>
        <taxon>Streptophyta</taxon>
        <taxon>Embryophyta</taxon>
        <taxon>Tracheophyta</taxon>
        <taxon>Spermatophyta</taxon>
        <taxon>Magnoliopsida</taxon>
        <taxon>eudicotyledons</taxon>
        <taxon>Gunneridae</taxon>
        <taxon>Pentapetalae</taxon>
        <taxon>rosids</taxon>
        <taxon>malvids</taxon>
        <taxon>Myrtales</taxon>
        <taxon>Myrtaceae</taxon>
        <taxon>Myrtoideae</taxon>
        <taxon>Myrteae</taxon>
        <taxon>Australasian group</taxon>
        <taxon>Rhodamnia</taxon>
    </lineage>
</organism>
<dbReference type="GO" id="GO:0009506">
    <property type="term" value="C:plasmodesma"/>
    <property type="evidence" value="ECO:0007669"/>
    <property type="project" value="UniProtKB-SubCell"/>
</dbReference>
<sequence length="298" mass="31292">MSVAEKAPSPPLFFFSSSVFLLTLSLLASPSTSDTDSFVFGGCSQLKYLPGSPYENGVNSILTSFVNNAMLAAYNNFTVPAGTTSADTIYGLFQCRGDLDQSTCSRCVARAVSQLGTLCAGACGGALQLDSCFVKYDNSTFLGVEDKTVVIKKCGPGSDGYDSDALARRDAVLGYVGASDGDGGAYKFYRDGSSGDVRGIAQCVQDLSPGECQDCLAEAIGQLKSNCGAARWADMFLAKCYVRYTEGSDHSHGGHDTNDDSEIEKTLAILIGLIAGVTLVIVFLSFLGKVCDTAKEGK</sequence>
<accession>A0A8B8P5I5</accession>
<dbReference type="CDD" id="cd23509">
    <property type="entry name" value="Gnk2-like"/>
    <property type="match status" value="2"/>
</dbReference>
<proteinExistence type="inferred from homology"/>
<keyword evidence="11" id="KW-1015">Disulfide bond</keyword>
<protein>
    <submittedName>
        <fullName evidence="18">Plasmodesmata-located protein 6</fullName>
    </submittedName>
</protein>
<comment type="subcellular location">
    <subcellularLocation>
        <location evidence="12">Cell junction</location>
        <location evidence="12">Plasmodesma</location>
    </subcellularLocation>
    <subcellularLocation>
        <location evidence="1">Cell membrane</location>
        <topology evidence="1">Single-pass type I membrane protein</topology>
    </subcellularLocation>
</comment>
<feature type="chain" id="PRO_5034794874" evidence="15">
    <location>
        <begin position="34"/>
        <end position="298"/>
    </location>
</feature>
<evidence type="ECO:0000256" key="12">
    <source>
        <dbReference type="ARBA" id="ARBA00024184"/>
    </source>
</evidence>
<evidence type="ECO:0000256" key="13">
    <source>
        <dbReference type="ARBA" id="ARBA00038393"/>
    </source>
</evidence>
<keyword evidence="4" id="KW-0945">Host-virus interaction</keyword>
<comment type="similarity">
    <text evidence="13">Belongs to the cysteine-rich repeat secretory protein family. Plasmodesmata-located proteins (PDLD) subfamily.</text>
</comment>
<evidence type="ECO:0000256" key="4">
    <source>
        <dbReference type="ARBA" id="ARBA00022581"/>
    </source>
</evidence>
<keyword evidence="5 14" id="KW-0812">Transmembrane</keyword>
<evidence type="ECO:0000256" key="3">
    <source>
        <dbReference type="ARBA" id="ARBA00022475"/>
    </source>
</evidence>
<evidence type="ECO:0000256" key="15">
    <source>
        <dbReference type="SAM" id="SignalP"/>
    </source>
</evidence>
<keyword evidence="7" id="KW-0677">Repeat</keyword>
<feature type="transmembrane region" description="Helical" evidence="14">
    <location>
        <begin position="267"/>
        <end position="288"/>
    </location>
</feature>
<dbReference type="PANTHER" id="PTHR32080">
    <property type="entry name" value="ANTIFUNGAL PROTEIN GINKBILOBIN-2-LIKE"/>
    <property type="match status" value="1"/>
</dbReference>
<dbReference type="Pfam" id="PF01657">
    <property type="entry name" value="Stress-antifung"/>
    <property type="match status" value="2"/>
</dbReference>
<name>A0A8B8P5I5_9MYRT</name>
<evidence type="ECO:0000256" key="5">
    <source>
        <dbReference type="ARBA" id="ARBA00022692"/>
    </source>
</evidence>
<evidence type="ECO:0000256" key="9">
    <source>
        <dbReference type="ARBA" id="ARBA00022989"/>
    </source>
</evidence>
<feature type="domain" description="Gnk2-homologous" evidence="16">
    <location>
        <begin position="36"/>
        <end position="141"/>
    </location>
</feature>
<gene>
    <name evidence="18" type="primary">LOC115739978</name>
</gene>
<dbReference type="KEGG" id="rarg:115739978"/>
<evidence type="ECO:0000256" key="8">
    <source>
        <dbReference type="ARBA" id="ARBA00022949"/>
    </source>
</evidence>
<evidence type="ECO:0000256" key="6">
    <source>
        <dbReference type="ARBA" id="ARBA00022729"/>
    </source>
</evidence>
<feature type="signal peptide" evidence="15">
    <location>
        <begin position="1"/>
        <end position="33"/>
    </location>
</feature>
<dbReference type="GeneID" id="115739978"/>
<keyword evidence="2" id="KW-0813">Transport</keyword>
<dbReference type="InterPro" id="IPR051378">
    <property type="entry name" value="Cell2Cell_Antifungal"/>
</dbReference>
<dbReference type="AlphaFoldDB" id="A0A8B8P5I5"/>
<dbReference type="InterPro" id="IPR002902">
    <property type="entry name" value="GNK2"/>
</dbReference>
<evidence type="ECO:0000259" key="16">
    <source>
        <dbReference type="PROSITE" id="PS51473"/>
    </source>
</evidence>
<dbReference type="GO" id="GO:0042742">
    <property type="term" value="P:defense response to bacterium"/>
    <property type="evidence" value="ECO:0007669"/>
    <property type="project" value="TreeGrafter"/>
</dbReference>
<dbReference type="InterPro" id="IPR038408">
    <property type="entry name" value="GNK2_sf"/>
</dbReference>
<keyword evidence="9 14" id="KW-1133">Transmembrane helix</keyword>
<keyword evidence="3" id="KW-1003">Cell membrane</keyword>
<evidence type="ECO:0000313" key="18">
    <source>
        <dbReference type="RefSeq" id="XP_030529158.1"/>
    </source>
</evidence>